<feature type="compositionally biased region" description="Basic residues" evidence="1">
    <location>
        <begin position="670"/>
        <end position="680"/>
    </location>
</feature>
<keyword evidence="3" id="KW-1185">Reference proteome</keyword>
<protein>
    <submittedName>
        <fullName evidence="2">Uncharacterized protein</fullName>
    </submittedName>
</protein>
<dbReference type="OrthoDB" id="10387380at2759"/>
<evidence type="ECO:0000256" key="1">
    <source>
        <dbReference type="SAM" id="MobiDB-lite"/>
    </source>
</evidence>
<evidence type="ECO:0000313" key="2">
    <source>
        <dbReference type="EMBL" id="RSH85728.1"/>
    </source>
</evidence>
<gene>
    <name evidence="2" type="ORF">EHS25_003869</name>
</gene>
<feature type="region of interest" description="Disordered" evidence="1">
    <location>
        <begin position="623"/>
        <end position="702"/>
    </location>
</feature>
<accession>A0A427Y3R7</accession>
<proteinExistence type="predicted"/>
<feature type="compositionally biased region" description="Low complexity" evidence="1">
    <location>
        <begin position="628"/>
        <end position="638"/>
    </location>
</feature>
<sequence>MLREFNLTGESELGVGMVSLALNSAVADLRRGPKEPFEPGSADYAIIEKHCHSLWVESMRAYYETKIDYQKFMQESVADNQEAWSSFEDQEFAQAAAAAHVASWANFQTGVWRAVYGISNFNVSLVSYLRSHFPVQSAIFHTFEKRVTLADKEEALQNLKNARDLGRDAELSVIIAARSSQQQRNKSLLLPLYWMASTHPGEILDKVRSICGEDELRQWLESRRDEVPDEYKWRLAAMSQTPEELAALLEGEGVYANQSRPISVPKPQKAKKRTTNKSTNLPWLVPTEEQGDDEDEAGPSRFANNYYAALDEPWSYAVLDPQALAVQQELIDATLEAPEPGASQDAAQIRLWTAIDEANAAIERKVEQDIQKISDRRLLDLLTSARDSSEGRKSVWSLEDLAQHVRQTSLISEEDKARMKKQVQDRFRRDLQEFRAMKRAERAESLEASRAFAESLKGSERYQEIAQATDTLLSGDESRKGKGKGKGKGTGISQYKYNDEEDKALFERSLLDFLVEPTKQRPSRHGRRRDASPVPTESVDEEVDRATDLEEDVVSDEINDEMGPESALGNPNLPEIPVRKSEPKAPMSWLVESLTYQMDLALEVIRETTERQARAVRRLIDEAPDVPASAFASSSARARSTDRSTIRTYSQTESVQGGESDEGEEENSRGRRAPLAHRTRASSTGGGRDDAVRAMGKWASQD</sequence>
<dbReference type="AlphaFoldDB" id="A0A427Y3R7"/>
<evidence type="ECO:0000313" key="3">
    <source>
        <dbReference type="Proteomes" id="UP000279259"/>
    </source>
</evidence>
<dbReference type="Proteomes" id="UP000279259">
    <property type="component" value="Unassembled WGS sequence"/>
</dbReference>
<dbReference type="EMBL" id="RSCD01000019">
    <property type="protein sequence ID" value="RSH85728.1"/>
    <property type="molecule type" value="Genomic_DNA"/>
</dbReference>
<feature type="region of interest" description="Disordered" evidence="1">
    <location>
        <begin position="517"/>
        <end position="583"/>
    </location>
</feature>
<organism evidence="2 3">
    <name type="scientific">Saitozyma podzolica</name>
    <dbReference type="NCBI Taxonomy" id="1890683"/>
    <lineage>
        <taxon>Eukaryota</taxon>
        <taxon>Fungi</taxon>
        <taxon>Dikarya</taxon>
        <taxon>Basidiomycota</taxon>
        <taxon>Agaricomycotina</taxon>
        <taxon>Tremellomycetes</taxon>
        <taxon>Tremellales</taxon>
        <taxon>Trimorphomycetaceae</taxon>
        <taxon>Saitozyma</taxon>
    </lineage>
</organism>
<feature type="compositionally biased region" description="Acidic residues" evidence="1">
    <location>
        <begin position="538"/>
        <end position="563"/>
    </location>
</feature>
<comment type="caution">
    <text evidence="2">The sequence shown here is derived from an EMBL/GenBank/DDBJ whole genome shotgun (WGS) entry which is preliminary data.</text>
</comment>
<feature type="region of interest" description="Disordered" evidence="1">
    <location>
        <begin position="472"/>
        <end position="493"/>
    </location>
</feature>
<reference evidence="2 3" key="1">
    <citation type="submission" date="2018-11" db="EMBL/GenBank/DDBJ databases">
        <title>Genome sequence of Saitozyma podzolica DSM 27192.</title>
        <authorList>
            <person name="Aliyu H."/>
            <person name="Gorte O."/>
            <person name="Ochsenreither K."/>
        </authorList>
    </citation>
    <scope>NUCLEOTIDE SEQUENCE [LARGE SCALE GENOMIC DNA]</scope>
    <source>
        <strain evidence="2 3">DSM 27192</strain>
    </source>
</reference>
<name>A0A427Y3R7_9TREE</name>
<feature type="region of interest" description="Disordered" evidence="1">
    <location>
        <begin position="259"/>
        <end position="299"/>
    </location>
</feature>